<proteinExistence type="predicted"/>
<evidence type="ECO:0000313" key="1">
    <source>
        <dbReference type="EMBL" id="CAB4621090.1"/>
    </source>
</evidence>
<protein>
    <submittedName>
        <fullName evidence="1">Unannotated protein</fullName>
    </submittedName>
</protein>
<organism evidence="1">
    <name type="scientific">freshwater metagenome</name>
    <dbReference type="NCBI Taxonomy" id="449393"/>
    <lineage>
        <taxon>unclassified sequences</taxon>
        <taxon>metagenomes</taxon>
        <taxon>ecological metagenomes</taxon>
    </lineage>
</organism>
<gene>
    <name evidence="1" type="ORF">UFOPK1874_01053</name>
</gene>
<dbReference type="InterPro" id="IPR053191">
    <property type="entry name" value="DcsG_Biosynth_Enzyme"/>
</dbReference>
<reference evidence="1" key="1">
    <citation type="submission" date="2020-05" db="EMBL/GenBank/DDBJ databases">
        <authorList>
            <person name="Chiriac C."/>
            <person name="Salcher M."/>
            <person name="Ghai R."/>
            <person name="Kavagutti S V."/>
        </authorList>
    </citation>
    <scope>NUCLEOTIDE SEQUENCE</scope>
</reference>
<dbReference type="EMBL" id="CAEZUX010000147">
    <property type="protein sequence ID" value="CAB4621090.1"/>
    <property type="molecule type" value="Genomic_DNA"/>
</dbReference>
<dbReference type="AlphaFoldDB" id="A0A6J6I667"/>
<name>A0A6J6I667_9ZZZZ</name>
<dbReference type="PANTHER" id="PTHR39217">
    <property type="match status" value="1"/>
</dbReference>
<accession>A0A6J6I667</accession>
<dbReference type="PANTHER" id="PTHR39217:SF1">
    <property type="entry name" value="GLUTATHIONE SYNTHETASE"/>
    <property type="match status" value="1"/>
</dbReference>
<dbReference type="SUPFAM" id="SSF56059">
    <property type="entry name" value="Glutathione synthetase ATP-binding domain-like"/>
    <property type="match status" value="1"/>
</dbReference>
<sequence length="295" mass="32904">MSRPLALVSCAEARHHDTDLSLIIRGLQDRGIVAEITDWDNAAEDWSRFSAAIIRSPWDYHRRYDEFVQWLEDVSSKTTLFNSADIVKWNTDKVYLGELIDAGIPVIPTTFVRGAEDLVLITNDGMLDRDIVVKPTISAGSNNTERHIESPVKAAAHLGSLIDAGKVAMVQPYQRFIDERGETGMLYFNGEYSHAFRKGAILASGDNVKNGLYTEEDITSREASSQERELGEEVMDFIVDKFGYAPLYARVDVVRGSAGVPVVMELELAEPSLYLHMERDASTRFASAVVTVTRK</sequence>